<feature type="region of interest" description="Disordered" evidence="1">
    <location>
        <begin position="15"/>
        <end position="49"/>
    </location>
</feature>
<feature type="compositionally biased region" description="Polar residues" evidence="1">
    <location>
        <begin position="15"/>
        <end position="42"/>
    </location>
</feature>
<protein>
    <submittedName>
        <fullName evidence="2">Uncharacterized protein</fullName>
    </submittedName>
</protein>
<sequence length="49" mass="5075">MPGVAKRRCCLKSHLTNSGSGLSSSCWPRGMPSSSLKTRNCGGSSGYLA</sequence>
<dbReference type="PROSITE" id="PS51257">
    <property type="entry name" value="PROKAR_LIPOPROTEIN"/>
    <property type="match status" value="1"/>
</dbReference>
<evidence type="ECO:0000256" key="1">
    <source>
        <dbReference type="SAM" id="MobiDB-lite"/>
    </source>
</evidence>
<organism evidence="2">
    <name type="scientific">Rhizophora mucronata</name>
    <name type="common">Asiatic mangrove</name>
    <dbReference type="NCBI Taxonomy" id="61149"/>
    <lineage>
        <taxon>Eukaryota</taxon>
        <taxon>Viridiplantae</taxon>
        <taxon>Streptophyta</taxon>
        <taxon>Embryophyta</taxon>
        <taxon>Tracheophyta</taxon>
        <taxon>Spermatophyta</taxon>
        <taxon>Magnoliopsida</taxon>
        <taxon>eudicotyledons</taxon>
        <taxon>Gunneridae</taxon>
        <taxon>Pentapetalae</taxon>
        <taxon>rosids</taxon>
        <taxon>fabids</taxon>
        <taxon>Malpighiales</taxon>
        <taxon>Rhizophoraceae</taxon>
        <taxon>Rhizophora</taxon>
    </lineage>
</organism>
<dbReference type="EMBL" id="GGEC01081836">
    <property type="protein sequence ID" value="MBX62320.1"/>
    <property type="molecule type" value="Transcribed_RNA"/>
</dbReference>
<dbReference type="AlphaFoldDB" id="A0A2P2Q5V6"/>
<name>A0A2P2Q5V6_RHIMU</name>
<reference evidence="2" key="1">
    <citation type="submission" date="2018-02" db="EMBL/GenBank/DDBJ databases">
        <title>Rhizophora mucronata_Transcriptome.</title>
        <authorList>
            <person name="Meera S.P."/>
            <person name="Sreeshan A."/>
            <person name="Augustine A."/>
        </authorList>
    </citation>
    <scope>NUCLEOTIDE SEQUENCE</scope>
    <source>
        <tissue evidence="2">Leaf</tissue>
    </source>
</reference>
<proteinExistence type="predicted"/>
<evidence type="ECO:0000313" key="2">
    <source>
        <dbReference type="EMBL" id="MBX62320.1"/>
    </source>
</evidence>
<accession>A0A2P2Q5V6</accession>